<dbReference type="PANTHER" id="PTHR46391">
    <property type="entry name" value="BASIC LEUCINE ZIPPER 34"/>
    <property type="match status" value="1"/>
</dbReference>
<feature type="compositionally biased region" description="Basic and acidic residues" evidence="5">
    <location>
        <begin position="139"/>
        <end position="152"/>
    </location>
</feature>
<evidence type="ECO:0000256" key="2">
    <source>
        <dbReference type="ARBA" id="ARBA00023163"/>
    </source>
</evidence>
<dbReference type="GO" id="GO:0003700">
    <property type="term" value="F:DNA-binding transcription factor activity"/>
    <property type="evidence" value="ECO:0007669"/>
    <property type="project" value="InterPro"/>
</dbReference>
<evidence type="ECO:0000313" key="7">
    <source>
        <dbReference type="RefSeq" id="XP_010264411.1"/>
    </source>
</evidence>
<dbReference type="STRING" id="4432.A0A1U8AFI1"/>
<feature type="compositionally biased region" description="Polar residues" evidence="5">
    <location>
        <begin position="1"/>
        <end position="15"/>
    </location>
</feature>
<dbReference type="Proteomes" id="UP000189703">
    <property type="component" value="Unplaced"/>
</dbReference>
<dbReference type="PROSITE" id="PS50217">
    <property type="entry name" value="BZIP"/>
    <property type="match status" value="1"/>
</dbReference>
<dbReference type="AlphaFoldDB" id="A0A1U8AFI1"/>
<dbReference type="CDD" id="cd14703">
    <property type="entry name" value="bZIP_plant_RF2"/>
    <property type="match status" value="1"/>
</dbReference>
<evidence type="ECO:0000256" key="3">
    <source>
        <dbReference type="ARBA" id="ARBA00023242"/>
    </source>
</evidence>
<proteinExistence type="predicted"/>
<keyword evidence="7" id="KW-0418">Kinase</keyword>
<organism evidence="6 7">
    <name type="scientific">Nelumbo nucifera</name>
    <name type="common">Sacred lotus</name>
    <dbReference type="NCBI Taxonomy" id="4432"/>
    <lineage>
        <taxon>Eukaryota</taxon>
        <taxon>Viridiplantae</taxon>
        <taxon>Streptophyta</taxon>
        <taxon>Embryophyta</taxon>
        <taxon>Tracheophyta</taxon>
        <taxon>Spermatophyta</taxon>
        <taxon>Magnoliopsida</taxon>
        <taxon>Proteales</taxon>
        <taxon>Nelumbonaceae</taxon>
        <taxon>Nelumbo</taxon>
    </lineage>
</organism>
<dbReference type="GO" id="GO:0003677">
    <property type="term" value="F:DNA binding"/>
    <property type="evidence" value="ECO:0000318"/>
    <property type="project" value="GO_Central"/>
</dbReference>
<keyword evidence="2" id="KW-0804">Transcription</keyword>
<dbReference type="GO" id="GO:0045893">
    <property type="term" value="P:positive regulation of DNA-templated transcription"/>
    <property type="evidence" value="ECO:0000318"/>
    <property type="project" value="GO_Central"/>
</dbReference>
<feature type="coiled-coil region" evidence="4">
    <location>
        <begin position="236"/>
        <end position="287"/>
    </location>
</feature>
<keyword evidence="7" id="KW-0808">Transferase</keyword>
<protein>
    <submittedName>
        <fullName evidence="7">Probable serine/threonine-protein kinase cdc7</fullName>
    </submittedName>
</protein>
<accession>A0A1U8AFI1</accession>
<feature type="compositionally biased region" description="Polar residues" evidence="5">
    <location>
        <begin position="114"/>
        <end position="123"/>
    </location>
</feature>
<dbReference type="Pfam" id="PF00170">
    <property type="entry name" value="bZIP_1"/>
    <property type="match status" value="1"/>
</dbReference>
<feature type="region of interest" description="Disordered" evidence="5">
    <location>
        <begin position="98"/>
        <end position="156"/>
    </location>
</feature>
<keyword evidence="4" id="KW-0175">Coiled coil</keyword>
<dbReference type="GO" id="GO:0016301">
    <property type="term" value="F:kinase activity"/>
    <property type="evidence" value="ECO:0007669"/>
    <property type="project" value="UniProtKB-KW"/>
</dbReference>
<reference evidence="7" key="1">
    <citation type="submission" date="2025-08" db="UniProtKB">
        <authorList>
            <consortium name="RefSeq"/>
        </authorList>
    </citation>
    <scope>IDENTIFICATION</scope>
</reference>
<keyword evidence="6" id="KW-1185">Reference proteome</keyword>
<evidence type="ECO:0000256" key="4">
    <source>
        <dbReference type="SAM" id="Coils"/>
    </source>
</evidence>
<feature type="region of interest" description="Disordered" evidence="5">
    <location>
        <begin position="1"/>
        <end position="37"/>
    </location>
</feature>
<dbReference type="PROSITE" id="PS00036">
    <property type="entry name" value="BZIP_BASIC"/>
    <property type="match status" value="1"/>
</dbReference>
<dbReference type="PANTHER" id="PTHR46391:SF20">
    <property type="entry name" value="BASIC LEUCINE ZIPPER 61"/>
    <property type="match status" value="1"/>
</dbReference>
<dbReference type="SMART" id="SM00338">
    <property type="entry name" value="BRLZ"/>
    <property type="match status" value="1"/>
</dbReference>
<dbReference type="KEGG" id="nnu:104602424"/>
<dbReference type="InterPro" id="IPR004827">
    <property type="entry name" value="bZIP"/>
</dbReference>
<name>A0A1U8AFI1_NELNU</name>
<dbReference type="InterPro" id="IPR052483">
    <property type="entry name" value="bZIP_transcription_regulators"/>
</dbReference>
<feature type="coiled-coil region" evidence="4">
    <location>
        <begin position="173"/>
        <end position="207"/>
    </location>
</feature>
<dbReference type="Gene3D" id="1.20.5.170">
    <property type="match status" value="1"/>
</dbReference>
<gene>
    <name evidence="7" type="primary">LOC104602424</name>
</gene>
<dbReference type="OrthoDB" id="552661at2759"/>
<dbReference type="InterPro" id="IPR046347">
    <property type="entry name" value="bZIP_sf"/>
</dbReference>
<dbReference type="GO" id="GO:0005634">
    <property type="term" value="C:nucleus"/>
    <property type="evidence" value="ECO:0000318"/>
    <property type="project" value="GO_Central"/>
</dbReference>
<dbReference type="SUPFAM" id="SSF57959">
    <property type="entry name" value="Leucine zipper domain"/>
    <property type="match status" value="1"/>
</dbReference>
<keyword evidence="3" id="KW-0539">Nucleus</keyword>
<evidence type="ECO:0000256" key="5">
    <source>
        <dbReference type="SAM" id="MobiDB-lite"/>
    </source>
</evidence>
<dbReference type="RefSeq" id="XP_010264411.1">
    <property type="nucleotide sequence ID" value="XM_010266109.2"/>
</dbReference>
<sequence>MVTSSLQPRSASGSRKLTHNRNSSRESRSRSSNTATGGILQSCLKDNIEHFASDRWPACDLTALFRNTKILKIGIPSSSGCIGERSHSDDFLDLKSSASEVVSSTPSDKKKMIESSSTPSDKNPSIKKVESNPSDSATDSDRTLDSDYKFDPNMDPNKIRRILANRESAKRSRRKKQQYVAHLENNRNSLEAEIALLSTKVRHHERECLRLNVERTTMEKKLTRALAEEALKDAQIKSLKDETKRLNQLLAQLHEKQLQQQQKHLELQQQHQQLQQQQQQFQSWQQEQLQMQMQRQQEQQQQQVFGFTPLVDPLLECNTMHMASFNMGPNPISDPPVNLNSFSSLDPFNSRFTSTLDPLFMFNSLSPDPSNAGFNSMLGTLFKNPMNLDSFNTGLTSIEDPIFTLNSMNLDPSNAGLTPMPDPNFKSS</sequence>
<evidence type="ECO:0000313" key="6">
    <source>
        <dbReference type="Proteomes" id="UP000189703"/>
    </source>
</evidence>
<keyword evidence="1" id="KW-0805">Transcription regulation</keyword>
<dbReference type="InterPro" id="IPR044759">
    <property type="entry name" value="bZIP_RF2"/>
</dbReference>
<evidence type="ECO:0000256" key="1">
    <source>
        <dbReference type="ARBA" id="ARBA00023015"/>
    </source>
</evidence>
<dbReference type="GeneID" id="104602424"/>